<dbReference type="GeneID" id="93425804"/>
<proteinExistence type="predicted"/>
<feature type="domain" description="Sugar 3,4-ketoisomerase QdtA cupin" evidence="1">
    <location>
        <begin position="102"/>
        <end position="206"/>
    </location>
</feature>
<evidence type="ECO:0000259" key="1">
    <source>
        <dbReference type="Pfam" id="PF05523"/>
    </source>
</evidence>
<accession>A0A2V1IZ83</accession>
<keyword evidence="3" id="KW-1185">Reference proteome</keyword>
<dbReference type="Gene3D" id="2.60.120.10">
    <property type="entry name" value="Jelly Rolls"/>
    <property type="match status" value="1"/>
</dbReference>
<dbReference type="InterPro" id="IPR011051">
    <property type="entry name" value="RmlC_Cupin_sf"/>
</dbReference>
<dbReference type="Pfam" id="PF05523">
    <property type="entry name" value="FdtA"/>
    <property type="match status" value="1"/>
</dbReference>
<protein>
    <recommendedName>
        <fullName evidence="1">Sugar 3,4-ketoisomerase QdtA cupin domain-containing protein</fullName>
    </recommendedName>
</protein>
<dbReference type="AlphaFoldDB" id="A0A2V1IZ83"/>
<dbReference type="InterPro" id="IPR014710">
    <property type="entry name" value="RmlC-like_jellyroll"/>
</dbReference>
<evidence type="ECO:0000313" key="2">
    <source>
        <dbReference type="EMBL" id="PWB07650.1"/>
    </source>
</evidence>
<organism evidence="2 3">
    <name type="scientific">Paramuribaculum intestinale</name>
    <dbReference type="NCBI Taxonomy" id="2094151"/>
    <lineage>
        <taxon>Bacteria</taxon>
        <taxon>Pseudomonadati</taxon>
        <taxon>Bacteroidota</taxon>
        <taxon>Bacteroidia</taxon>
        <taxon>Bacteroidales</taxon>
        <taxon>Muribaculaceae</taxon>
        <taxon>Paramuribaculum</taxon>
    </lineage>
</organism>
<evidence type="ECO:0000313" key="3">
    <source>
        <dbReference type="Proteomes" id="UP000244925"/>
    </source>
</evidence>
<dbReference type="Proteomes" id="UP000244925">
    <property type="component" value="Unassembled WGS sequence"/>
</dbReference>
<gene>
    <name evidence="2" type="ORF">C5O25_06995</name>
</gene>
<name>A0A2V1IZ83_9BACT</name>
<dbReference type="RefSeq" id="WP_107036025.1">
    <property type="nucleotide sequence ID" value="NZ_CAOLHR010000008.1"/>
</dbReference>
<dbReference type="SUPFAM" id="SSF51182">
    <property type="entry name" value="RmlC-like cupins"/>
    <property type="match status" value="1"/>
</dbReference>
<dbReference type="InterPro" id="IPR008894">
    <property type="entry name" value="QdtA_cupin_dom"/>
</dbReference>
<comment type="caution">
    <text evidence="2">The sequence shown here is derived from an EMBL/GenBank/DDBJ whole genome shotgun (WGS) entry which is preliminary data.</text>
</comment>
<dbReference type="EMBL" id="PUBV01000011">
    <property type="protein sequence ID" value="PWB07650.1"/>
    <property type="molecule type" value="Genomic_DNA"/>
</dbReference>
<sequence length="217" mass="22670">MTMMSLNRIHIPVVSDSRGSLAFIEQGGAVPFVPSSVWLASVPSRFDGCGAVVALHGSVTVGGSLTIGDPSEGVLFSDGCDIVVSSGGVALVVGADVSGGIGVPFAMKRVYYIWNVPSGRSRGDHAHLRQRSLLMAASGSFDLTTDDGSGSRLTRRLDVSSGAVAVDASQWRVIERCSADAVVLAVASTPYDPTDYLYDYEQFIEVQRGAVAPLSVS</sequence>
<reference evidence="3" key="1">
    <citation type="submission" date="2018-02" db="EMBL/GenBank/DDBJ databases">
        <authorList>
            <person name="Clavel T."/>
            <person name="Strowig T."/>
        </authorList>
    </citation>
    <scope>NUCLEOTIDE SEQUENCE [LARGE SCALE GENOMIC DNA]</scope>
    <source>
        <strain evidence="3">DSM 100764</strain>
    </source>
</reference>
<dbReference type="CDD" id="cd20292">
    <property type="entry name" value="cupin_QdtA-like"/>
    <property type="match status" value="1"/>
</dbReference>